<dbReference type="Pfam" id="PF03412">
    <property type="entry name" value="Peptidase_C39"/>
    <property type="match status" value="1"/>
</dbReference>
<evidence type="ECO:0000256" key="7">
    <source>
        <dbReference type="ARBA" id="ARBA00022989"/>
    </source>
</evidence>
<dbReference type="OrthoDB" id="9787557at2"/>
<dbReference type="Gene3D" id="1.20.1560.10">
    <property type="entry name" value="ABC transporter type 1, transmembrane domain"/>
    <property type="match status" value="1"/>
</dbReference>
<evidence type="ECO:0000256" key="3">
    <source>
        <dbReference type="ARBA" id="ARBA00022475"/>
    </source>
</evidence>
<keyword evidence="7 9" id="KW-1133">Transmembrane helix</keyword>
<keyword evidence="5" id="KW-0547">Nucleotide-binding</keyword>
<dbReference type="CDD" id="cd18588">
    <property type="entry name" value="ABC_6TM_CyaB_HlyB_like"/>
    <property type="match status" value="1"/>
</dbReference>
<dbReference type="EMBL" id="SRXT01000003">
    <property type="protein sequence ID" value="TGX54395.1"/>
    <property type="molecule type" value="Genomic_DNA"/>
</dbReference>
<proteinExistence type="predicted"/>
<dbReference type="InterPro" id="IPR036640">
    <property type="entry name" value="ABC1_TM_sf"/>
</dbReference>
<dbReference type="Gene3D" id="3.40.50.300">
    <property type="entry name" value="P-loop containing nucleotide triphosphate hydrolases"/>
    <property type="match status" value="1"/>
</dbReference>
<dbReference type="InterPro" id="IPR027417">
    <property type="entry name" value="P-loop_NTPase"/>
</dbReference>
<organism evidence="13 14">
    <name type="scientific">Sphingomonas gei</name>
    <dbReference type="NCBI Taxonomy" id="1395960"/>
    <lineage>
        <taxon>Bacteria</taxon>
        <taxon>Pseudomonadati</taxon>
        <taxon>Pseudomonadota</taxon>
        <taxon>Alphaproteobacteria</taxon>
        <taxon>Sphingomonadales</taxon>
        <taxon>Sphingomonadaceae</taxon>
        <taxon>Sphingomonas</taxon>
    </lineage>
</organism>
<accession>A0A4S1XEQ4</accession>
<evidence type="ECO:0000256" key="9">
    <source>
        <dbReference type="SAM" id="Phobius"/>
    </source>
</evidence>
<gene>
    <name evidence="13" type="ORF">E5A73_08015</name>
</gene>
<keyword evidence="14" id="KW-1185">Reference proteome</keyword>
<evidence type="ECO:0000256" key="8">
    <source>
        <dbReference type="ARBA" id="ARBA00023136"/>
    </source>
</evidence>
<dbReference type="FunFam" id="3.40.50.300:FF:000299">
    <property type="entry name" value="ABC transporter ATP-binding protein/permease"/>
    <property type="match status" value="1"/>
</dbReference>
<evidence type="ECO:0000259" key="11">
    <source>
        <dbReference type="PROSITE" id="PS50929"/>
    </source>
</evidence>
<evidence type="ECO:0000256" key="4">
    <source>
        <dbReference type="ARBA" id="ARBA00022692"/>
    </source>
</evidence>
<evidence type="ECO:0000256" key="6">
    <source>
        <dbReference type="ARBA" id="ARBA00022840"/>
    </source>
</evidence>
<keyword evidence="3" id="KW-1003">Cell membrane</keyword>
<dbReference type="Proteomes" id="UP000306147">
    <property type="component" value="Unassembled WGS sequence"/>
</dbReference>
<dbReference type="SMART" id="SM00382">
    <property type="entry name" value="AAA"/>
    <property type="match status" value="1"/>
</dbReference>
<dbReference type="GO" id="GO:0016887">
    <property type="term" value="F:ATP hydrolysis activity"/>
    <property type="evidence" value="ECO:0007669"/>
    <property type="project" value="InterPro"/>
</dbReference>
<dbReference type="GO" id="GO:0034040">
    <property type="term" value="F:ATPase-coupled lipid transmembrane transporter activity"/>
    <property type="evidence" value="ECO:0007669"/>
    <property type="project" value="TreeGrafter"/>
</dbReference>
<dbReference type="InterPro" id="IPR039421">
    <property type="entry name" value="Type_1_exporter"/>
</dbReference>
<feature type="transmembrane region" description="Helical" evidence="9">
    <location>
        <begin position="403"/>
        <end position="429"/>
    </location>
</feature>
<feature type="transmembrane region" description="Helical" evidence="9">
    <location>
        <begin position="307"/>
        <end position="327"/>
    </location>
</feature>
<sequence length="723" mass="79499">MTFQSDAPPSAVAQQSLDPALACFLLLSRFLGVAADPGQIVHERGKGDDPFTLEDLSRISKRLGLIARIRSARESELAGLPLPAIATLRDGSAILVLKVEEAKEASRLLVQPAGADRPEVWTTEEFVGRATGRLLLLTSRDRFAGATRPFDISWFIPALVRYRKPLRDVLIASFFLQVMGLVSPIFFQLVIDKVLVHQSMSTLDVLAIGLAVVLLWETALSGLRNWLFAHSTNRVDAELSARMFRHLLNLPLSYFEARRVGDSVARVRELERIREFLTSNSVTVVLDLFFTIVFFAVMYLYSPMLSLIVALSIPVYAAISILITPPLRAMLDEKFRRGAESQAFLVESVTGIGTLKAMAVEPQMRDKWEKLFAGYTSIGFSVIRLANWGSHLIQLVSKLTTVLILYFGAKAVIAGDLTIGSLVAFNMLAGRVAQPILRLSQLWQDFQQARISVDRLGDVLNAPAEPEHNPNRATLPPIEGRIVFDRVRFRYRAELPEALRGVSLEVGAGEMLGIVGPSGSGKSTLTKLVQRLYVPEQGRVLVDGTDLALVDPAWLRRQIGVVLQENILFNRSVRENIALGDPTLPMEAVIAAAELAGANEFILAMPQGYDTVIEERGANLSGGQRQRIAIARALIGNPRILILDEATSALDAESEEIIQTNLRRMAQGRTVLIIAHRLSAVRQCHRIVTVEDGAITEEGDHAALLAAGGRYSQLHRKQMGPAL</sequence>
<dbReference type="PROSITE" id="PS50893">
    <property type="entry name" value="ABC_TRANSPORTER_2"/>
    <property type="match status" value="1"/>
</dbReference>
<reference evidence="13 14" key="1">
    <citation type="submission" date="2019-04" db="EMBL/GenBank/DDBJ databases">
        <title>Sphingomonas psychrotolerans sp. nov., isolated from soil in the Tianshan Mountains, Xinjiang, China.</title>
        <authorList>
            <person name="Luo Y."/>
            <person name="Sheng H."/>
        </authorList>
    </citation>
    <scope>NUCLEOTIDE SEQUENCE [LARGE SCALE GENOMIC DNA]</scope>
    <source>
        <strain evidence="13 14">ZFGT-11</strain>
    </source>
</reference>
<evidence type="ECO:0000259" key="12">
    <source>
        <dbReference type="PROSITE" id="PS50990"/>
    </source>
</evidence>
<keyword evidence="2" id="KW-0813">Transport</keyword>
<dbReference type="GO" id="GO:0006508">
    <property type="term" value="P:proteolysis"/>
    <property type="evidence" value="ECO:0007669"/>
    <property type="project" value="InterPro"/>
</dbReference>
<evidence type="ECO:0000256" key="1">
    <source>
        <dbReference type="ARBA" id="ARBA00004651"/>
    </source>
</evidence>
<dbReference type="InterPro" id="IPR003439">
    <property type="entry name" value="ABC_transporter-like_ATP-bd"/>
</dbReference>
<evidence type="ECO:0000256" key="5">
    <source>
        <dbReference type="ARBA" id="ARBA00022741"/>
    </source>
</evidence>
<dbReference type="GO" id="GO:0005524">
    <property type="term" value="F:ATP binding"/>
    <property type="evidence" value="ECO:0007669"/>
    <property type="project" value="UniProtKB-KW"/>
</dbReference>
<dbReference type="SUPFAM" id="SSF90123">
    <property type="entry name" value="ABC transporter transmembrane region"/>
    <property type="match status" value="1"/>
</dbReference>
<dbReference type="GO" id="GO:0005886">
    <property type="term" value="C:plasma membrane"/>
    <property type="evidence" value="ECO:0007669"/>
    <property type="project" value="UniProtKB-SubCell"/>
</dbReference>
<dbReference type="InterPro" id="IPR005074">
    <property type="entry name" value="Peptidase_C39"/>
</dbReference>
<feature type="transmembrane region" description="Helical" evidence="9">
    <location>
        <begin position="276"/>
        <end position="301"/>
    </location>
</feature>
<dbReference type="PROSITE" id="PS00211">
    <property type="entry name" value="ABC_TRANSPORTER_1"/>
    <property type="match status" value="1"/>
</dbReference>
<dbReference type="GO" id="GO:0030256">
    <property type="term" value="C:type I protein secretion system complex"/>
    <property type="evidence" value="ECO:0007669"/>
    <property type="project" value="InterPro"/>
</dbReference>
<feature type="transmembrane region" description="Helical" evidence="9">
    <location>
        <begin position="203"/>
        <end position="223"/>
    </location>
</feature>
<dbReference type="GO" id="GO:0140359">
    <property type="term" value="F:ABC-type transporter activity"/>
    <property type="evidence" value="ECO:0007669"/>
    <property type="project" value="InterPro"/>
</dbReference>
<dbReference type="PANTHER" id="PTHR24221:SF647">
    <property type="entry name" value="BLL6336 PROTEIN"/>
    <property type="match status" value="1"/>
</dbReference>
<keyword evidence="6" id="KW-0067">ATP-binding</keyword>
<feature type="domain" description="ABC transporter" evidence="10">
    <location>
        <begin position="482"/>
        <end position="717"/>
    </location>
</feature>
<feature type="transmembrane region" description="Helical" evidence="9">
    <location>
        <begin position="169"/>
        <end position="191"/>
    </location>
</feature>
<keyword evidence="8 9" id="KW-0472">Membrane</keyword>
<dbReference type="GO" id="GO:0008233">
    <property type="term" value="F:peptidase activity"/>
    <property type="evidence" value="ECO:0007669"/>
    <property type="project" value="InterPro"/>
</dbReference>
<comment type="subcellular location">
    <subcellularLocation>
        <location evidence="1">Cell membrane</location>
        <topology evidence="1">Multi-pass membrane protein</topology>
    </subcellularLocation>
</comment>
<evidence type="ECO:0000313" key="14">
    <source>
        <dbReference type="Proteomes" id="UP000306147"/>
    </source>
</evidence>
<dbReference type="InterPro" id="IPR017871">
    <property type="entry name" value="ABC_transporter-like_CS"/>
</dbReference>
<protein>
    <submittedName>
        <fullName evidence="13">Type I secretion system permease/ATPase</fullName>
    </submittedName>
</protein>
<dbReference type="PANTHER" id="PTHR24221">
    <property type="entry name" value="ATP-BINDING CASSETTE SUB-FAMILY B"/>
    <property type="match status" value="1"/>
</dbReference>
<dbReference type="SUPFAM" id="SSF52540">
    <property type="entry name" value="P-loop containing nucleoside triphosphate hydrolases"/>
    <property type="match status" value="1"/>
</dbReference>
<keyword evidence="4 9" id="KW-0812">Transmembrane</keyword>
<dbReference type="AlphaFoldDB" id="A0A4S1XEQ4"/>
<dbReference type="InterPro" id="IPR003593">
    <property type="entry name" value="AAA+_ATPase"/>
</dbReference>
<dbReference type="Pfam" id="PF00005">
    <property type="entry name" value="ABC_tran"/>
    <property type="match status" value="1"/>
</dbReference>
<dbReference type="InterPro" id="IPR010132">
    <property type="entry name" value="ATPase_T1SS_HlyB"/>
</dbReference>
<comment type="caution">
    <text evidence="13">The sequence shown here is derived from an EMBL/GenBank/DDBJ whole genome shotgun (WGS) entry which is preliminary data.</text>
</comment>
<dbReference type="PROSITE" id="PS50990">
    <property type="entry name" value="PEPTIDASE_C39"/>
    <property type="match status" value="1"/>
</dbReference>
<dbReference type="FunFam" id="1.20.1560.10:FF:000056">
    <property type="entry name" value="Alpha-hemolysin translocation ATP-binding protein HlyB"/>
    <property type="match status" value="1"/>
</dbReference>
<dbReference type="Gene3D" id="3.90.70.10">
    <property type="entry name" value="Cysteine proteinases"/>
    <property type="match status" value="1"/>
</dbReference>
<name>A0A4S1XEQ4_9SPHN</name>
<evidence type="ECO:0000259" key="10">
    <source>
        <dbReference type="PROSITE" id="PS50893"/>
    </source>
</evidence>
<dbReference type="InterPro" id="IPR011527">
    <property type="entry name" value="ABC1_TM_dom"/>
</dbReference>
<evidence type="ECO:0000256" key="2">
    <source>
        <dbReference type="ARBA" id="ARBA00022448"/>
    </source>
</evidence>
<dbReference type="PROSITE" id="PS50929">
    <property type="entry name" value="ABC_TM1F"/>
    <property type="match status" value="1"/>
</dbReference>
<feature type="domain" description="ABC transmembrane type-1" evidence="11">
    <location>
        <begin position="169"/>
        <end position="448"/>
    </location>
</feature>
<evidence type="ECO:0000313" key="13">
    <source>
        <dbReference type="EMBL" id="TGX54395.1"/>
    </source>
</evidence>
<dbReference type="Pfam" id="PF00664">
    <property type="entry name" value="ABC_membrane"/>
    <property type="match status" value="1"/>
</dbReference>
<dbReference type="GO" id="GO:0030253">
    <property type="term" value="P:protein secretion by the type I secretion system"/>
    <property type="evidence" value="ECO:0007669"/>
    <property type="project" value="InterPro"/>
</dbReference>
<feature type="domain" description="Peptidase C39" evidence="12">
    <location>
        <begin position="14"/>
        <end position="137"/>
    </location>
</feature>
<dbReference type="NCBIfam" id="TIGR01846">
    <property type="entry name" value="type_I_sec_HlyB"/>
    <property type="match status" value="1"/>
</dbReference>